<dbReference type="CDD" id="cd06261">
    <property type="entry name" value="TM_PBP2"/>
    <property type="match status" value="1"/>
</dbReference>
<dbReference type="Pfam" id="PF00528">
    <property type="entry name" value="BPD_transp_1"/>
    <property type="match status" value="1"/>
</dbReference>
<evidence type="ECO:0000256" key="5">
    <source>
        <dbReference type="ARBA" id="ARBA00022989"/>
    </source>
</evidence>
<evidence type="ECO:0000313" key="10">
    <source>
        <dbReference type="Proteomes" id="UP000316988"/>
    </source>
</evidence>
<feature type="transmembrane region" description="Helical" evidence="7">
    <location>
        <begin position="103"/>
        <end position="126"/>
    </location>
</feature>
<accession>A0A554SG56</accession>
<dbReference type="Gene3D" id="1.10.3720.10">
    <property type="entry name" value="MetI-like"/>
    <property type="match status" value="1"/>
</dbReference>
<keyword evidence="3" id="KW-1003">Cell membrane</keyword>
<evidence type="ECO:0000256" key="3">
    <source>
        <dbReference type="ARBA" id="ARBA00022475"/>
    </source>
</evidence>
<dbReference type="InterPro" id="IPR010065">
    <property type="entry name" value="AA_ABC_transptr_permease_3TM"/>
</dbReference>
<dbReference type="OrthoDB" id="4543034at2"/>
<name>A0A554SG56_9ACTN</name>
<dbReference type="NCBIfam" id="TIGR01726">
    <property type="entry name" value="HEQRo_perm_3TM"/>
    <property type="match status" value="1"/>
</dbReference>
<dbReference type="InterPro" id="IPR043429">
    <property type="entry name" value="ArtM/GltK/GlnP/TcyL/YhdX-like"/>
</dbReference>
<dbReference type="GO" id="GO:0022857">
    <property type="term" value="F:transmembrane transporter activity"/>
    <property type="evidence" value="ECO:0007669"/>
    <property type="project" value="InterPro"/>
</dbReference>
<dbReference type="AlphaFoldDB" id="A0A554SG56"/>
<feature type="transmembrane region" description="Helical" evidence="7">
    <location>
        <begin position="72"/>
        <end position="91"/>
    </location>
</feature>
<evidence type="ECO:0000313" key="9">
    <source>
        <dbReference type="EMBL" id="TSD65334.1"/>
    </source>
</evidence>
<dbReference type="PANTHER" id="PTHR30614">
    <property type="entry name" value="MEMBRANE COMPONENT OF AMINO ACID ABC TRANSPORTER"/>
    <property type="match status" value="1"/>
</dbReference>
<gene>
    <name evidence="9" type="ORF">FNM00_06470</name>
</gene>
<organism evidence="9 10">
    <name type="scientific">Aeromicrobium piscarium</name>
    <dbReference type="NCBI Taxonomy" id="2590901"/>
    <lineage>
        <taxon>Bacteria</taxon>
        <taxon>Bacillati</taxon>
        <taxon>Actinomycetota</taxon>
        <taxon>Actinomycetes</taxon>
        <taxon>Propionibacteriales</taxon>
        <taxon>Nocardioidaceae</taxon>
        <taxon>Aeromicrobium</taxon>
    </lineage>
</organism>
<comment type="caution">
    <text evidence="9">The sequence shown here is derived from an EMBL/GenBank/DDBJ whole genome shotgun (WGS) entry which is preliminary data.</text>
</comment>
<feature type="transmembrane region" description="Helical" evidence="7">
    <location>
        <begin position="233"/>
        <end position="257"/>
    </location>
</feature>
<sequence length="280" mass="30848">MSASTVLYDAPGPKARARYRLFGILTVVGVLLLLAAVIWRLWSRDQLTAEKWEVFYTPRYIELLARATLDTLWIAALSIAGALVFGVIFGVAKLSDHLPVRWFAWVVVEFFRAVPLLLLIIFVWFYAYDTRLGTIAPLVIALILYNGSVLAETFRAGINAVPKGQVEAAFAIGLRKSAVMRIVQLPQAIKIMTPAIISQCIVALKDTSLGYYILAAGLTTTGREIWRTFDNRLATALVLAAIYIVLNLLLTALGRWAERHITGARPPQALADKPGQPTAV</sequence>
<dbReference type="SUPFAM" id="SSF161098">
    <property type="entry name" value="MetI-like"/>
    <property type="match status" value="1"/>
</dbReference>
<dbReference type="GO" id="GO:0006865">
    <property type="term" value="P:amino acid transport"/>
    <property type="evidence" value="ECO:0007669"/>
    <property type="project" value="TreeGrafter"/>
</dbReference>
<dbReference type="GO" id="GO:0043190">
    <property type="term" value="C:ATP-binding cassette (ABC) transporter complex"/>
    <property type="evidence" value="ECO:0007669"/>
    <property type="project" value="InterPro"/>
</dbReference>
<keyword evidence="2 7" id="KW-0813">Transport</keyword>
<proteinExistence type="inferred from homology"/>
<evidence type="ECO:0000256" key="2">
    <source>
        <dbReference type="ARBA" id="ARBA00022448"/>
    </source>
</evidence>
<comment type="similarity">
    <text evidence="7">Belongs to the binding-protein-dependent transport system permease family.</text>
</comment>
<comment type="subcellular location">
    <subcellularLocation>
        <location evidence="1 7">Cell membrane</location>
        <topology evidence="1 7">Multi-pass membrane protein</topology>
    </subcellularLocation>
</comment>
<dbReference type="PROSITE" id="PS50928">
    <property type="entry name" value="ABC_TM1"/>
    <property type="match status" value="1"/>
</dbReference>
<dbReference type="RefSeq" id="WP_143912559.1">
    <property type="nucleotide sequence ID" value="NZ_VLNT01000003.1"/>
</dbReference>
<keyword evidence="10" id="KW-1185">Reference proteome</keyword>
<feature type="transmembrane region" description="Helical" evidence="7">
    <location>
        <begin position="21"/>
        <end position="42"/>
    </location>
</feature>
<dbReference type="InterPro" id="IPR000515">
    <property type="entry name" value="MetI-like"/>
</dbReference>
<evidence type="ECO:0000256" key="1">
    <source>
        <dbReference type="ARBA" id="ARBA00004651"/>
    </source>
</evidence>
<feature type="domain" description="ABC transmembrane type-1" evidence="8">
    <location>
        <begin position="68"/>
        <end position="254"/>
    </location>
</feature>
<feature type="transmembrane region" description="Helical" evidence="7">
    <location>
        <begin position="132"/>
        <end position="151"/>
    </location>
</feature>
<dbReference type="PANTHER" id="PTHR30614:SF21">
    <property type="entry name" value="AMINO ACID ABC TRANSPORTER PERMEASE"/>
    <property type="match status" value="1"/>
</dbReference>
<evidence type="ECO:0000256" key="4">
    <source>
        <dbReference type="ARBA" id="ARBA00022692"/>
    </source>
</evidence>
<protein>
    <submittedName>
        <fullName evidence="9">Amino acid ABC transporter permease</fullName>
    </submittedName>
</protein>
<evidence type="ECO:0000256" key="6">
    <source>
        <dbReference type="ARBA" id="ARBA00023136"/>
    </source>
</evidence>
<keyword evidence="5 7" id="KW-1133">Transmembrane helix</keyword>
<dbReference type="InterPro" id="IPR035906">
    <property type="entry name" value="MetI-like_sf"/>
</dbReference>
<keyword evidence="4 7" id="KW-0812">Transmembrane</keyword>
<evidence type="ECO:0000256" key="7">
    <source>
        <dbReference type="RuleBase" id="RU363032"/>
    </source>
</evidence>
<keyword evidence="6 7" id="KW-0472">Membrane</keyword>
<dbReference type="EMBL" id="VLNT01000003">
    <property type="protein sequence ID" value="TSD65334.1"/>
    <property type="molecule type" value="Genomic_DNA"/>
</dbReference>
<reference evidence="9 10" key="1">
    <citation type="submission" date="2019-07" db="EMBL/GenBank/DDBJ databases">
        <authorList>
            <person name="Zhao L.H."/>
        </authorList>
    </citation>
    <scope>NUCLEOTIDE SEQUENCE [LARGE SCALE GENOMIC DNA]</scope>
    <source>
        <strain evidence="9 10">Co35</strain>
    </source>
</reference>
<dbReference type="Proteomes" id="UP000316988">
    <property type="component" value="Unassembled WGS sequence"/>
</dbReference>
<evidence type="ECO:0000259" key="8">
    <source>
        <dbReference type="PROSITE" id="PS50928"/>
    </source>
</evidence>